<name>A0A3D3R4P6_9PLAN</name>
<feature type="chain" id="PRO_5017712152" evidence="1">
    <location>
        <begin position="23"/>
        <end position="96"/>
    </location>
</feature>
<dbReference type="EMBL" id="DQAY01000062">
    <property type="protein sequence ID" value="HCO23566.1"/>
    <property type="molecule type" value="Genomic_DNA"/>
</dbReference>
<evidence type="ECO:0000256" key="1">
    <source>
        <dbReference type="SAM" id="SignalP"/>
    </source>
</evidence>
<dbReference type="PROSITE" id="PS51257">
    <property type="entry name" value="PROKAR_LIPOPROTEIN"/>
    <property type="match status" value="1"/>
</dbReference>
<accession>A0A3D3R4P6</accession>
<proteinExistence type="predicted"/>
<dbReference type="AlphaFoldDB" id="A0A3D3R4P6"/>
<feature type="signal peptide" evidence="1">
    <location>
        <begin position="1"/>
        <end position="22"/>
    </location>
</feature>
<organism evidence="2 3">
    <name type="scientific">Gimesia maris</name>
    <dbReference type="NCBI Taxonomy" id="122"/>
    <lineage>
        <taxon>Bacteria</taxon>
        <taxon>Pseudomonadati</taxon>
        <taxon>Planctomycetota</taxon>
        <taxon>Planctomycetia</taxon>
        <taxon>Planctomycetales</taxon>
        <taxon>Planctomycetaceae</taxon>
        <taxon>Gimesia</taxon>
    </lineage>
</organism>
<comment type="caution">
    <text evidence="2">The sequence shown here is derived from an EMBL/GenBank/DDBJ whole genome shotgun (WGS) entry which is preliminary data.</text>
</comment>
<protein>
    <submittedName>
        <fullName evidence="2">Uncharacterized protein</fullName>
    </submittedName>
</protein>
<reference evidence="2 3" key="1">
    <citation type="journal article" date="2018" name="Nat. Biotechnol.">
        <title>A standardized bacterial taxonomy based on genome phylogeny substantially revises the tree of life.</title>
        <authorList>
            <person name="Parks D.H."/>
            <person name="Chuvochina M."/>
            <person name="Waite D.W."/>
            <person name="Rinke C."/>
            <person name="Skarshewski A."/>
            <person name="Chaumeil P.A."/>
            <person name="Hugenholtz P."/>
        </authorList>
    </citation>
    <scope>NUCLEOTIDE SEQUENCE [LARGE SCALE GENOMIC DNA]</scope>
    <source>
        <strain evidence="2">UBA9375</strain>
    </source>
</reference>
<sequence>MKYFVILFLTLTLAGCESSSTAAPEVSPGLSQNQLVPTLEKIAETGEYSAVLQDLTVGLENAGHMEQAVTVQSFNELSDPEDVKELAAKLVETMKK</sequence>
<keyword evidence="1" id="KW-0732">Signal</keyword>
<evidence type="ECO:0000313" key="2">
    <source>
        <dbReference type="EMBL" id="HCO23566.1"/>
    </source>
</evidence>
<evidence type="ECO:0000313" key="3">
    <source>
        <dbReference type="Proteomes" id="UP000263642"/>
    </source>
</evidence>
<dbReference type="Proteomes" id="UP000263642">
    <property type="component" value="Unassembled WGS sequence"/>
</dbReference>
<gene>
    <name evidence="2" type="ORF">DIT97_11090</name>
</gene>